<dbReference type="RefSeq" id="WP_161036627.1">
    <property type="nucleotide sequence ID" value="NZ_WWCL01000004.1"/>
</dbReference>
<organism evidence="3 4">
    <name type="scientific">Duganella fentianensis</name>
    <dbReference type="NCBI Taxonomy" id="2692177"/>
    <lineage>
        <taxon>Bacteria</taxon>
        <taxon>Pseudomonadati</taxon>
        <taxon>Pseudomonadota</taxon>
        <taxon>Betaproteobacteria</taxon>
        <taxon>Burkholderiales</taxon>
        <taxon>Oxalobacteraceae</taxon>
        <taxon>Telluria group</taxon>
        <taxon>Duganella</taxon>
    </lineage>
</organism>
<keyword evidence="1" id="KW-0472">Membrane</keyword>
<dbReference type="Pfam" id="PF07786">
    <property type="entry name" value="HGSNAT_cat"/>
    <property type="match status" value="1"/>
</dbReference>
<feature type="transmembrane region" description="Helical" evidence="1">
    <location>
        <begin position="47"/>
        <end position="68"/>
    </location>
</feature>
<evidence type="ECO:0000313" key="3">
    <source>
        <dbReference type="EMBL" id="MYN47238.1"/>
    </source>
</evidence>
<dbReference type="Proteomes" id="UP000444316">
    <property type="component" value="Unassembled WGS sequence"/>
</dbReference>
<evidence type="ECO:0000256" key="1">
    <source>
        <dbReference type="SAM" id="Phobius"/>
    </source>
</evidence>
<feature type="transmembrane region" description="Helical" evidence="1">
    <location>
        <begin position="12"/>
        <end position="35"/>
    </location>
</feature>
<comment type="caution">
    <text evidence="3">The sequence shown here is derived from an EMBL/GenBank/DDBJ whole genome shotgun (WGS) entry which is preliminary data.</text>
</comment>
<name>A0A845I6R5_9BURK</name>
<sequence>MKRMLALDVLRGLTVALMIVVNTPGDWGHVFAPLLHAQWHGFTPTDWVFPTFLFVVGNALSFAVPRYAAQGHGAVLRKALKRNIIIFLLGFLMFWFPFVTQDASGSWGLIPLATTRIPGVLQRIALCSLLATLILNFWGMRGAVLYCVLALLGYWWILLAFGDLTLAGNAPARFDLWLLGPAHLYHGEGVPFDPEGLLGTLPATVNLLAGYFTGRMLLQQGTGVATLRRMVQAGVLLVLLALCWQLVLPLNKKLWTSSYVVLTIGLDLLILALLVYLIEVRGQRGWTYFFEVYGKNTLFIFMLSELAVVVLVRLHVGTLTGYSWLYQQLFQPLAPPQVASLLFALCFMLLCWIVGWQMDKRQWYVKV</sequence>
<evidence type="ECO:0000313" key="4">
    <source>
        <dbReference type="Proteomes" id="UP000444316"/>
    </source>
</evidence>
<dbReference type="AlphaFoldDB" id="A0A845I6R5"/>
<keyword evidence="4" id="KW-1185">Reference proteome</keyword>
<feature type="transmembrane region" description="Helical" evidence="1">
    <location>
        <begin position="336"/>
        <end position="356"/>
    </location>
</feature>
<feature type="transmembrane region" description="Helical" evidence="1">
    <location>
        <begin position="298"/>
        <end position="316"/>
    </location>
</feature>
<keyword evidence="1" id="KW-1133">Transmembrane helix</keyword>
<reference evidence="3" key="1">
    <citation type="submission" date="2019-12" db="EMBL/GenBank/DDBJ databases">
        <title>Novel species isolated from a subtropical stream in China.</title>
        <authorList>
            <person name="Lu H."/>
        </authorList>
    </citation>
    <scope>NUCLEOTIDE SEQUENCE [LARGE SCALE GENOMIC DNA]</scope>
    <source>
        <strain evidence="3">FT93W</strain>
    </source>
</reference>
<dbReference type="EMBL" id="WWCL01000004">
    <property type="protein sequence ID" value="MYN47238.1"/>
    <property type="molecule type" value="Genomic_DNA"/>
</dbReference>
<feature type="transmembrane region" description="Helical" evidence="1">
    <location>
        <begin position="230"/>
        <end position="247"/>
    </location>
</feature>
<dbReference type="PANTHER" id="PTHR31061:SF24">
    <property type="entry name" value="LD22376P"/>
    <property type="match status" value="1"/>
</dbReference>
<dbReference type="PANTHER" id="PTHR31061">
    <property type="entry name" value="LD22376P"/>
    <property type="match status" value="1"/>
</dbReference>
<feature type="transmembrane region" description="Helical" evidence="1">
    <location>
        <begin position="143"/>
        <end position="161"/>
    </location>
</feature>
<feature type="transmembrane region" description="Helical" evidence="1">
    <location>
        <begin position="120"/>
        <end position="138"/>
    </location>
</feature>
<evidence type="ECO:0000259" key="2">
    <source>
        <dbReference type="Pfam" id="PF07786"/>
    </source>
</evidence>
<feature type="transmembrane region" description="Helical" evidence="1">
    <location>
        <begin position="197"/>
        <end position="218"/>
    </location>
</feature>
<feature type="transmembrane region" description="Helical" evidence="1">
    <location>
        <begin position="259"/>
        <end position="278"/>
    </location>
</feature>
<feature type="domain" description="Heparan-alpha-glucosaminide N-acetyltransferase catalytic" evidence="2">
    <location>
        <begin position="3"/>
        <end position="223"/>
    </location>
</feature>
<gene>
    <name evidence="3" type="ORF">GTP23_19525</name>
</gene>
<keyword evidence="1" id="KW-0812">Transmembrane</keyword>
<dbReference type="InterPro" id="IPR012429">
    <property type="entry name" value="HGSNAT_cat"/>
</dbReference>
<proteinExistence type="predicted"/>
<accession>A0A845I6R5</accession>
<feature type="transmembrane region" description="Helical" evidence="1">
    <location>
        <begin position="80"/>
        <end position="100"/>
    </location>
</feature>
<protein>
    <submittedName>
        <fullName evidence="3">DUF1624 domain-containing protein</fullName>
    </submittedName>
</protein>